<dbReference type="GO" id="GO:0050482">
    <property type="term" value="P:arachidonate secretion"/>
    <property type="evidence" value="ECO:0007669"/>
    <property type="project" value="InterPro"/>
</dbReference>
<dbReference type="EMBL" id="CAJNXB010001213">
    <property type="protein sequence ID" value="CAF3144319.1"/>
    <property type="molecule type" value="Genomic_DNA"/>
</dbReference>
<dbReference type="InterPro" id="IPR036444">
    <property type="entry name" value="PLipase_A2_dom_sf"/>
</dbReference>
<feature type="signal peptide" evidence="1">
    <location>
        <begin position="1"/>
        <end position="19"/>
    </location>
</feature>
<feature type="chain" id="PRO_5036236795" evidence="1">
    <location>
        <begin position="20"/>
        <end position="133"/>
    </location>
</feature>
<evidence type="ECO:0000256" key="1">
    <source>
        <dbReference type="SAM" id="SignalP"/>
    </source>
</evidence>
<dbReference type="Gene3D" id="1.20.90.10">
    <property type="entry name" value="Phospholipase A2 domain"/>
    <property type="match status" value="1"/>
</dbReference>
<comment type="caution">
    <text evidence="3">The sequence shown here is derived from an EMBL/GenBank/DDBJ whole genome shotgun (WGS) entry which is preliminary data.</text>
</comment>
<evidence type="ECO:0000313" key="3">
    <source>
        <dbReference type="EMBL" id="CAF4282936.1"/>
    </source>
</evidence>
<accession>A0A820GQI5</accession>
<dbReference type="GO" id="GO:0004623">
    <property type="term" value="F:phospholipase A2 activity"/>
    <property type="evidence" value="ECO:0007669"/>
    <property type="project" value="InterPro"/>
</dbReference>
<dbReference type="AlphaFoldDB" id="A0A820GQI5"/>
<organism evidence="3 4">
    <name type="scientific">Rotaria socialis</name>
    <dbReference type="NCBI Taxonomy" id="392032"/>
    <lineage>
        <taxon>Eukaryota</taxon>
        <taxon>Metazoa</taxon>
        <taxon>Spiralia</taxon>
        <taxon>Gnathifera</taxon>
        <taxon>Rotifera</taxon>
        <taxon>Eurotatoria</taxon>
        <taxon>Bdelloidea</taxon>
        <taxon>Philodinida</taxon>
        <taxon>Philodinidae</taxon>
        <taxon>Rotaria</taxon>
    </lineage>
</organism>
<dbReference type="SUPFAM" id="SSF48619">
    <property type="entry name" value="Phospholipase A2, PLA2"/>
    <property type="match status" value="1"/>
</dbReference>
<keyword evidence="4" id="KW-1185">Reference proteome</keyword>
<gene>
    <name evidence="2" type="ORF">TIS948_LOCUS9341</name>
    <name evidence="3" type="ORF">UJA718_LOCUS11510</name>
</gene>
<protein>
    <submittedName>
        <fullName evidence="3">Uncharacterized protein</fullName>
    </submittedName>
</protein>
<dbReference type="InterPro" id="IPR010711">
    <property type="entry name" value="PLA2G12"/>
</dbReference>
<dbReference type="Pfam" id="PF06951">
    <property type="entry name" value="PLA2G12"/>
    <property type="match status" value="1"/>
</dbReference>
<reference evidence="3" key="1">
    <citation type="submission" date="2021-02" db="EMBL/GenBank/DDBJ databases">
        <authorList>
            <person name="Nowell W R."/>
        </authorList>
    </citation>
    <scope>NUCLEOTIDE SEQUENCE</scope>
</reference>
<dbReference type="EMBL" id="CAJOBP010001417">
    <property type="protein sequence ID" value="CAF4282936.1"/>
    <property type="molecule type" value="Genomic_DNA"/>
</dbReference>
<evidence type="ECO:0000313" key="2">
    <source>
        <dbReference type="EMBL" id="CAF3144319.1"/>
    </source>
</evidence>
<dbReference type="GO" id="GO:0005576">
    <property type="term" value="C:extracellular region"/>
    <property type="evidence" value="ECO:0007669"/>
    <property type="project" value="InterPro"/>
</dbReference>
<proteinExistence type="predicted"/>
<keyword evidence="1" id="KW-0732">Signal</keyword>
<name>A0A820GQI5_9BILA</name>
<dbReference type="GO" id="GO:0006644">
    <property type="term" value="P:phospholipid metabolic process"/>
    <property type="evidence" value="ECO:0007669"/>
    <property type="project" value="InterPro"/>
</dbReference>
<dbReference type="Proteomes" id="UP000663825">
    <property type="component" value="Unassembled WGS sequence"/>
</dbReference>
<dbReference type="GO" id="GO:0005509">
    <property type="term" value="F:calcium ion binding"/>
    <property type="evidence" value="ECO:0007669"/>
    <property type="project" value="InterPro"/>
</dbReference>
<dbReference type="OrthoDB" id="3935740at2759"/>
<dbReference type="PANTHER" id="PTHR12824">
    <property type="entry name" value="GROUP XII SECRETORY PHOSPHOLIPASE A2 FAMILY MEMBER"/>
    <property type="match status" value="1"/>
</dbReference>
<sequence length="133" mass="14889">MTRVFILLVFLIIVGHTTGLRQRRQANGCGAEGSVNIDRSLKYVGEHVMIPCCNRHDICYETCGKTQNECDSEFRSCMNAACNTIKAGEGEWWMAMRRFLCLADALAIHRIVIAFGTSPYNATQQSHGCEHFA</sequence>
<dbReference type="PANTHER" id="PTHR12824:SF8">
    <property type="entry name" value="GXIVSPLA2, ISOFORM A"/>
    <property type="match status" value="1"/>
</dbReference>
<dbReference type="Proteomes" id="UP000663873">
    <property type="component" value="Unassembled WGS sequence"/>
</dbReference>
<dbReference type="GO" id="GO:0016042">
    <property type="term" value="P:lipid catabolic process"/>
    <property type="evidence" value="ECO:0007669"/>
    <property type="project" value="InterPro"/>
</dbReference>
<evidence type="ECO:0000313" key="4">
    <source>
        <dbReference type="Proteomes" id="UP000663873"/>
    </source>
</evidence>